<dbReference type="SUPFAM" id="SSF81336">
    <property type="entry name" value="F1F0 ATP synthase subunit A"/>
    <property type="match status" value="1"/>
</dbReference>
<keyword evidence="6 11" id="KW-0375">Hydrogen ion transport</keyword>
<comment type="caution">
    <text evidence="13">The sequence shown here is derived from an EMBL/GenBank/DDBJ whole genome shotgun (WGS) entry which is preliminary data.</text>
</comment>
<feature type="transmembrane region" description="Helical" evidence="11">
    <location>
        <begin position="184"/>
        <end position="205"/>
    </location>
</feature>
<dbReference type="PANTHER" id="PTHR11410">
    <property type="entry name" value="ATP SYNTHASE SUBUNIT A"/>
    <property type="match status" value="1"/>
</dbReference>
<keyword evidence="7 11" id="KW-1133">Transmembrane helix</keyword>
<dbReference type="EMBL" id="PYGE01000002">
    <property type="protein sequence ID" value="PSL06707.1"/>
    <property type="molecule type" value="Genomic_DNA"/>
</dbReference>
<dbReference type="HAMAP" id="MF_01393">
    <property type="entry name" value="ATP_synth_a_bact"/>
    <property type="match status" value="1"/>
</dbReference>
<feature type="transmembrane region" description="Helical" evidence="11">
    <location>
        <begin position="119"/>
        <end position="138"/>
    </location>
</feature>
<keyword evidence="4 11" id="KW-0138">CF(0)</keyword>
<evidence type="ECO:0000256" key="3">
    <source>
        <dbReference type="ARBA" id="ARBA00022448"/>
    </source>
</evidence>
<dbReference type="CDD" id="cd00310">
    <property type="entry name" value="ATP-synt_Fo_a_6"/>
    <property type="match status" value="1"/>
</dbReference>
<evidence type="ECO:0000256" key="6">
    <source>
        <dbReference type="ARBA" id="ARBA00022781"/>
    </source>
</evidence>
<dbReference type="AlphaFoldDB" id="A0A2P8EB91"/>
<dbReference type="InterPro" id="IPR000568">
    <property type="entry name" value="ATP_synth_F0_asu"/>
</dbReference>
<dbReference type="GO" id="GO:0046933">
    <property type="term" value="F:proton-transporting ATP synthase activity, rotational mechanism"/>
    <property type="evidence" value="ECO:0007669"/>
    <property type="project" value="UniProtKB-UniRule"/>
</dbReference>
<keyword evidence="3 11" id="KW-0813">Transport</keyword>
<evidence type="ECO:0000256" key="7">
    <source>
        <dbReference type="ARBA" id="ARBA00022989"/>
    </source>
</evidence>
<dbReference type="Gene3D" id="1.20.120.220">
    <property type="entry name" value="ATP synthase, F0 complex, subunit A"/>
    <property type="match status" value="1"/>
</dbReference>
<dbReference type="GO" id="GO:0005886">
    <property type="term" value="C:plasma membrane"/>
    <property type="evidence" value="ECO:0007669"/>
    <property type="project" value="UniProtKB-SubCell"/>
</dbReference>
<evidence type="ECO:0000256" key="9">
    <source>
        <dbReference type="ARBA" id="ARBA00023136"/>
    </source>
</evidence>
<feature type="transmembrane region" description="Helical" evidence="11">
    <location>
        <begin position="33"/>
        <end position="51"/>
    </location>
</feature>
<dbReference type="InterPro" id="IPR045083">
    <property type="entry name" value="ATP_synth_F0_asu_bact/mt"/>
</dbReference>
<keyword evidence="11" id="KW-1003">Cell membrane</keyword>
<evidence type="ECO:0000256" key="5">
    <source>
        <dbReference type="ARBA" id="ARBA00022692"/>
    </source>
</evidence>
<dbReference type="NCBIfam" id="TIGR01131">
    <property type="entry name" value="ATP_synt_6_or_A"/>
    <property type="match status" value="1"/>
</dbReference>
<keyword evidence="9 11" id="KW-0472">Membrane</keyword>
<feature type="transmembrane region" description="Helical" evidence="11">
    <location>
        <begin position="237"/>
        <end position="256"/>
    </location>
</feature>
<dbReference type="Pfam" id="PF00119">
    <property type="entry name" value="ATP-synt_A"/>
    <property type="match status" value="1"/>
</dbReference>
<reference evidence="13 14" key="1">
    <citation type="submission" date="2018-03" db="EMBL/GenBank/DDBJ databases">
        <title>Genomic Encyclopedia of Archaeal and Bacterial Type Strains, Phase II (KMG-II): from individual species to whole genera.</title>
        <authorList>
            <person name="Goeker M."/>
        </authorList>
    </citation>
    <scope>NUCLEOTIDE SEQUENCE [LARGE SCALE GENOMIC DNA]</scope>
    <source>
        <strain evidence="13 14">DSM 45211</strain>
    </source>
</reference>
<keyword evidence="14" id="KW-1185">Reference proteome</keyword>
<comment type="subcellular location">
    <subcellularLocation>
        <location evidence="11 12">Cell membrane</location>
        <topology evidence="11 12">Multi-pass membrane protein</topology>
    </subcellularLocation>
    <subcellularLocation>
        <location evidence="1">Membrane</location>
        <topology evidence="1">Multi-pass membrane protein</topology>
    </subcellularLocation>
</comment>
<dbReference type="OrthoDB" id="9809130at2"/>
<organism evidence="13 14">
    <name type="scientific">Haloactinopolyspora alba</name>
    <dbReference type="NCBI Taxonomy" id="648780"/>
    <lineage>
        <taxon>Bacteria</taxon>
        <taxon>Bacillati</taxon>
        <taxon>Actinomycetota</taxon>
        <taxon>Actinomycetes</taxon>
        <taxon>Jiangellales</taxon>
        <taxon>Jiangellaceae</taxon>
        <taxon>Haloactinopolyspora</taxon>
    </lineage>
</organism>
<comment type="function">
    <text evidence="11 12">Key component of the proton channel; it plays a direct role in the translocation of protons across the membrane.</text>
</comment>
<proteinExistence type="inferred from homology"/>
<keyword evidence="5 11" id="KW-0812">Transmembrane</keyword>
<dbReference type="Proteomes" id="UP000243528">
    <property type="component" value="Unassembled WGS sequence"/>
</dbReference>
<comment type="similarity">
    <text evidence="2 11 12">Belongs to the ATPase A chain family.</text>
</comment>
<evidence type="ECO:0000256" key="8">
    <source>
        <dbReference type="ARBA" id="ARBA00023065"/>
    </source>
</evidence>
<evidence type="ECO:0000256" key="10">
    <source>
        <dbReference type="ARBA" id="ARBA00023310"/>
    </source>
</evidence>
<feature type="transmembrane region" description="Helical" evidence="11">
    <location>
        <begin position="212"/>
        <end position="231"/>
    </location>
</feature>
<name>A0A2P8EB91_9ACTN</name>
<evidence type="ECO:0000313" key="14">
    <source>
        <dbReference type="Proteomes" id="UP000243528"/>
    </source>
</evidence>
<keyword evidence="10 11" id="KW-0066">ATP synthesis</keyword>
<gene>
    <name evidence="11" type="primary">atpB</name>
    <name evidence="13" type="ORF">CLV30_10293</name>
</gene>
<dbReference type="GO" id="GO:0045259">
    <property type="term" value="C:proton-transporting ATP synthase complex"/>
    <property type="evidence" value="ECO:0007669"/>
    <property type="project" value="UniProtKB-KW"/>
</dbReference>
<keyword evidence="8 11" id="KW-0406">Ion transport</keyword>
<dbReference type="InterPro" id="IPR035908">
    <property type="entry name" value="F0_ATP_A_sf"/>
</dbReference>
<accession>A0A2P8EB91</accession>
<evidence type="ECO:0000313" key="13">
    <source>
        <dbReference type="EMBL" id="PSL06707.1"/>
    </source>
</evidence>
<dbReference type="PRINTS" id="PR00123">
    <property type="entry name" value="ATPASEA"/>
</dbReference>
<evidence type="ECO:0000256" key="11">
    <source>
        <dbReference type="HAMAP-Rule" id="MF_01393"/>
    </source>
</evidence>
<protein>
    <recommendedName>
        <fullName evidence="11 12">ATP synthase subunit a</fullName>
    </recommendedName>
    <alternativeName>
        <fullName evidence="11">ATP synthase F0 sector subunit a</fullName>
    </alternativeName>
    <alternativeName>
        <fullName evidence="11">F-ATPase subunit 6</fullName>
    </alternativeName>
</protein>
<evidence type="ECO:0000256" key="1">
    <source>
        <dbReference type="ARBA" id="ARBA00004141"/>
    </source>
</evidence>
<evidence type="ECO:0000256" key="4">
    <source>
        <dbReference type="ARBA" id="ARBA00022547"/>
    </source>
</evidence>
<dbReference type="PANTHER" id="PTHR11410:SF0">
    <property type="entry name" value="ATP SYNTHASE SUBUNIT A"/>
    <property type="match status" value="1"/>
</dbReference>
<evidence type="ECO:0000256" key="12">
    <source>
        <dbReference type="RuleBase" id="RU000483"/>
    </source>
</evidence>
<sequence>MIAAESPEFHSPGPADFEFPPIFGEGTFFTKPMLVVVLGTIAVGAFFYFAARRATVVPGKLQFAAESFYGFVRNQIAMDAIGREGSKYVPYLVTLFGFLVALNISGIIPILQLPATSKIGIPLGLAAISWIIFNYVGIRRQGFGGYFKNMMFPPGVPKALYPLLAPLEFLSTVVFRPATLTLRLTFNMFAGHLVLLLTILGGEYLITEYQGVVGYAAGSVSLLFSIVLTFFEGFIQILQAYVFTLLTAIYIGGALTHEH</sequence>
<evidence type="ECO:0000256" key="2">
    <source>
        <dbReference type="ARBA" id="ARBA00006810"/>
    </source>
</evidence>
<feature type="transmembrane region" description="Helical" evidence="11">
    <location>
        <begin position="88"/>
        <end position="113"/>
    </location>
</feature>